<protein>
    <recommendedName>
        <fullName evidence="2">RNA pseudouridylate synthase</fullName>
    </recommendedName>
    <alternativeName>
        <fullName evidence="3">RNA-uridine isomerase</fullName>
    </alternativeName>
</protein>
<dbReference type="Pfam" id="PF00849">
    <property type="entry name" value="PseudoU_synth_2"/>
    <property type="match status" value="1"/>
</dbReference>
<reference evidence="5" key="1">
    <citation type="submission" date="2020-10" db="EMBL/GenBank/DDBJ databases">
        <authorList>
            <person name="Gilroy R."/>
        </authorList>
    </citation>
    <scope>NUCLEOTIDE SEQUENCE</scope>
    <source>
        <strain evidence="5">11687</strain>
    </source>
</reference>
<evidence type="ECO:0000313" key="6">
    <source>
        <dbReference type="Proteomes" id="UP000824081"/>
    </source>
</evidence>
<dbReference type="GO" id="GO:0140098">
    <property type="term" value="F:catalytic activity, acting on RNA"/>
    <property type="evidence" value="ECO:0007669"/>
    <property type="project" value="UniProtKB-ARBA"/>
</dbReference>
<feature type="domain" description="Pseudouridine synthase RsuA/RluA-like" evidence="4">
    <location>
        <begin position="19"/>
        <end position="174"/>
    </location>
</feature>
<dbReference type="EMBL" id="DVMZ01000030">
    <property type="protein sequence ID" value="HIU58688.1"/>
    <property type="molecule type" value="Genomic_DNA"/>
</dbReference>
<comment type="catalytic activity">
    <reaction evidence="1">
        <text>a uridine in RNA = a pseudouridine in RNA</text>
        <dbReference type="Rhea" id="RHEA:48348"/>
        <dbReference type="Rhea" id="RHEA-COMP:12068"/>
        <dbReference type="Rhea" id="RHEA-COMP:12069"/>
        <dbReference type="ChEBI" id="CHEBI:65314"/>
        <dbReference type="ChEBI" id="CHEBI:65315"/>
    </reaction>
</comment>
<evidence type="ECO:0000256" key="1">
    <source>
        <dbReference type="ARBA" id="ARBA00000073"/>
    </source>
</evidence>
<dbReference type="GO" id="GO:0006396">
    <property type="term" value="P:RNA processing"/>
    <property type="evidence" value="ECO:0007669"/>
    <property type="project" value="UniProtKB-ARBA"/>
</dbReference>
<accession>A0A9D1SGF7</accession>
<proteinExistence type="predicted"/>
<reference evidence="5" key="2">
    <citation type="journal article" date="2021" name="PeerJ">
        <title>Extensive microbial diversity within the chicken gut microbiome revealed by metagenomics and culture.</title>
        <authorList>
            <person name="Gilroy R."/>
            <person name="Ravi A."/>
            <person name="Getino M."/>
            <person name="Pursley I."/>
            <person name="Horton D.L."/>
            <person name="Alikhan N.F."/>
            <person name="Baker D."/>
            <person name="Gharbi K."/>
            <person name="Hall N."/>
            <person name="Watson M."/>
            <person name="Adriaenssens E.M."/>
            <person name="Foster-Nyarko E."/>
            <person name="Jarju S."/>
            <person name="Secka A."/>
            <person name="Antonio M."/>
            <person name="Oren A."/>
            <person name="Chaudhuri R.R."/>
            <person name="La Ragione R."/>
            <person name="Hildebrand F."/>
            <person name="Pallen M.J."/>
        </authorList>
    </citation>
    <scope>NUCLEOTIDE SEQUENCE</scope>
    <source>
        <strain evidence="5">11687</strain>
    </source>
</reference>
<dbReference type="Gene3D" id="3.30.2350.10">
    <property type="entry name" value="Pseudouridine synthase"/>
    <property type="match status" value="1"/>
</dbReference>
<dbReference type="InterPro" id="IPR006145">
    <property type="entry name" value="PsdUridine_synth_RsuA/RluA"/>
</dbReference>
<dbReference type="InterPro" id="IPR020103">
    <property type="entry name" value="PsdUridine_synth_cat_dom_sf"/>
</dbReference>
<dbReference type="SUPFAM" id="SSF55120">
    <property type="entry name" value="Pseudouridine synthase"/>
    <property type="match status" value="1"/>
</dbReference>
<sequence length="239" mass="26686">MQNETGFDPGFGILYEDNHILVALKPQMVGCCPDDSKDKNLLDMIKAYLKQAYGKPGNVYVGLVHRLDRPTGGVMVYAKTSKAASRLTEGLQSGDFEKRYLAALCGTPETERGTLTNYLRKNTVNNMVYICTQTEEGAKFASLDYKVLESKGRYALTEVRLHTGRTHQIRVQMAGISHPVYGDMRYGGALAQKGKLALWAYSLSFSHPVTKERLRFIALPPADEMPWKLFNLSAAVEIR</sequence>
<organism evidence="5 6">
    <name type="scientific">Candidatus Scatosoma pullistercoris</name>
    <dbReference type="NCBI Taxonomy" id="2840934"/>
    <lineage>
        <taxon>Bacteria</taxon>
        <taxon>Bacillati</taxon>
        <taxon>Bacillota</taxon>
        <taxon>Clostridia</taxon>
        <taxon>Candidatus Scatosoma</taxon>
    </lineage>
</organism>
<dbReference type="CDD" id="cd02869">
    <property type="entry name" value="PseudoU_synth_RluA_like"/>
    <property type="match status" value="1"/>
</dbReference>
<evidence type="ECO:0000259" key="4">
    <source>
        <dbReference type="Pfam" id="PF00849"/>
    </source>
</evidence>
<evidence type="ECO:0000256" key="2">
    <source>
        <dbReference type="ARBA" id="ARBA00031870"/>
    </source>
</evidence>
<name>A0A9D1SGF7_9FIRM</name>
<dbReference type="PANTHER" id="PTHR21600">
    <property type="entry name" value="MITOCHONDRIAL RNA PSEUDOURIDINE SYNTHASE"/>
    <property type="match status" value="1"/>
</dbReference>
<dbReference type="Proteomes" id="UP000824081">
    <property type="component" value="Unassembled WGS sequence"/>
</dbReference>
<dbReference type="InterPro" id="IPR050188">
    <property type="entry name" value="RluA_PseudoU_synthase"/>
</dbReference>
<comment type="caution">
    <text evidence="5">The sequence shown here is derived from an EMBL/GenBank/DDBJ whole genome shotgun (WGS) entry which is preliminary data.</text>
</comment>
<evidence type="ECO:0000313" key="5">
    <source>
        <dbReference type="EMBL" id="HIU58688.1"/>
    </source>
</evidence>
<dbReference type="GO" id="GO:0003723">
    <property type="term" value="F:RNA binding"/>
    <property type="evidence" value="ECO:0007669"/>
    <property type="project" value="InterPro"/>
</dbReference>
<dbReference type="AlphaFoldDB" id="A0A9D1SGF7"/>
<dbReference type="GO" id="GO:0001522">
    <property type="term" value="P:pseudouridine synthesis"/>
    <property type="evidence" value="ECO:0007669"/>
    <property type="project" value="InterPro"/>
</dbReference>
<gene>
    <name evidence="5" type="ORF">IAC57_01165</name>
</gene>
<dbReference type="GO" id="GO:0009982">
    <property type="term" value="F:pseudouridine synthase activity"/>
    <property type="evidence" value="ECO:0007669"/>
    <property type="project" value="InterPro"/>
</dbReference>
<evidence type="ECO:0000256" key="3">
    <source>
        <dbReference type="ARBA" id="ARBA00033164"/>
    </source>
</evidence>